<evidence type="ECO:0000259" key="1">
    <source>
        <dbReference type="Pfam" id="PF13453"/>
    </source>
</evidence>
<dbReference type="AlphaFoldDB" id="X1HT30"/>
<proteinExistence type="predicted"/>
<feature type="domain" description="Transcription factor zinc-finger" evidence="1">
    <location>
        <begin position="1"/>
        <end position="33"/>
    </location>
</feature>
<evidence type="ECO:0000313" key="2">
    <source>
        <dbReference type="EMBL" id="GAH72632.1"/>
    </source>
</evidence>
<name>X1HT30_9ZZZZ</name>
<gene>
    <name evidence="2" type="ORF">S03H2_45645</name>
</gene>
<reference evidence="2" key="1">
    <citation type="journal article" date="2014" name="Front. Microbiol.">
        <title>High frequency of phylogenetically diverse reductive dehalogenase-homologous genes in deep subseafloor sedimentary metagenomes.</title>
        <authorList>
            <person name="Kawai M."/>
            <person name="Futagami T."/>
            <person name="Toyoda A."/>
            <person name="Takaki Y."/>
            <person name="Nishi S."/>
            <person name="Hori S."/>
            <person name="Arai W."/>
            <person name="Tsubouchi T."/>
            <person name="Morono Y."/>
            <person name="Uchiyama I."/>
            <person name="Ito T."/>
            <person name="Fujiyama A."/>
            <person name="Inagaki F."/>
            <person name="Takami H."/>
        </authorList>
    </citation>
    <scope>NUCLEOTIDE SEQUENCE</scope>
    <source>
        <strain evidence="2">Expedition CK06-06</strain>
    </source>
</reference>
<accession>X1HT30</accession>
<dbReference type="InterPro" id="IPR027392">
    <property type="entry name" value="TF_Znf"/>
</dbReference>
<comment type="caution">
    <text evidence="2">The sequence shown here is derived from an EMBL/GenBank/DDBJ whole genome shotgun (WGS) entry which is preliminary data.</text>
</comment>
<dbReference type="EMBL" id="BARU01028611">
    <property type="protein sequence ID" value="GAH72632.1"/>
    <property type="molecule type" value="Genomic_DNA"/>
</dbReference>
<sequence length="130" mass="14587">MIVVEHEKIELDYCLNCSGVWFDAEELELLLEAMQLEGTSLSLDNILTSPEEKSAEKKRNCPICGRKMKKATVGHEPEVIIDACSWGDGLWFDSGEVGQLITQLPDKPSEKSDSQGRLITFLGEVFRVRD</sequence>
<protein>
    <recommendedName>
        <fullName evidence="1">Transcription factor zinc-finger domain-containing protein</fullName>
    </recommendedName>
</protein>
<dbReference type="Pfam" id="PF13453">
    <property type="entry name" value="Zn_ribbon_TFIIB"/>
    <property type="match status" value="1"/>
</dbReference>
<organism evidence="2">
    <name type="scientific">marine sediment metagenome</name>
    <dbReference type="NCBI Taxonomy" id="412755"/>
    <lineage>
        <taxon>unclassified sequences</taxon>
        <taxon>metagenomes</taxon>
        <taxon>ecological metagenomes</taxon>
    </lineage>
</organism>